<protein>
    <submittedName>
        <fullName evidence="14">Sensor histidine kinase</fullName>
    </submittedName>
</protein>
<dbReference type="SUPFAM" id="SSF103190">
    <property type="entry name" value="Sensory domain-like"/>
    <property type="match status" value="1"/>
</dbReference>
<dbReference type="EMBL" id="JACSPW010000018">
    <property type="protein sequence ID" value="MBD8034564.1"/>
    <property type="molecule type" value="Genomic_DNA"/>
</dbReference>
<dbReference type="InterPro" id="IPR016120">
    <property type="entry name" value="Sig_transdc_His_kin_SpoOB"/>
</dbReference>
<dbReference type="GO" id="GO:0016301">
    <property type="term" value="F:kinase activity"/>
    <property type="evidence" value="ECO:0007669"/>
    <property type="project" value="UniProtKB-KW"/>
</dbReference>
<dbReference type="SUPFAM" id="SSF55890">
    <property type="entry name" value="Sporulation response regulatory protein Spo0B"/>
    <property type="match status" value="1"/>
</dbReference>
<dbReference type="PROSITE" id="PS50109">
    <property type="entry name" value="HIS_KIN"/>
    <property type="match status" value="1"/>
</dbReference>
<evidence type="ECO:0000256" key="10">
    <source>
        <dbReference type="ARBA" id="ARBA00023012"/>
    </source>
</evidence>
<dbReference type="InterPro" id="IPR003594">
    <property type="entry name" value="HATPase_dom"/>
</dbReference>
<organism evidence="14 15">
    <name type="scientific">Solibacillus merdavium</name>
    <dbReference type="NCBI Taxonomy" id="2762218"/>
    <lineage>
        <taxon>Bacteria</taxon>
        <taxon>Bacillati</taxon>
        <taxon>Bacillota</taxon>
        <taxon>Bacilli</taxon>
        <taxon>Bacillales</taxon>
        <taxon>Caryophanaceae</taxon>
        <taxon>Solibacillus</taxon>
    </lineage>
</organism>
<sequence length="527" mass="58869">MERSSLNFRFFKYNTILAVMILVISLASSYFVIGEIVEKEIGERALGAAQVASEHPVIIEGLKQPSTTEEIQKIALQIQQSINAEYVVVGDENEVRYAHPVKERIGEKMVGDDNAKALSDGEAYISNAEGTLGKALRGKAPVKDENGEIIGVVSVGFLFSDIFSANIVYSKYLIIIFAITIVLSIILSKYFSNKTKAQLLDYEPQEIVKILSERNAILESIREGIIMVDREGTVTLINHSAKAILRSGESEIGKNISEVIPNTHLIKVMDSGHEQLDRMMTINGVKTLVNRVPIVNKGEVTGAVSSFRPFEEIDLVANELSQVKQYIESLRAQTHEYNNFLYTISGLIQLKEYDEALYLIHSERLGNHALISFLNEKIQDTFICGLIIGFYNRAKELKVTLLLDEDSFCGKLGQHIEKHLLISILGNLVTNAFEAVEHLDEEERIVRIYIYEDEKEVVCEIEDSGNGIDQQVINSIFEKKQSTKDKELRGYGLYIVNENLKKLNGSIAIESGELGGALFIFSIPKEG</sequence>
<dbReference type="SUPFAM" id="SSF55874">
    <property type="entry name" value="ATPase domain of HSP90 chaperone/DNA topoisomerase II/histidine kinase"/>
    <property type="match status" value="1"/>
</dbReference>
<evidence type="ECO:0000256" key="3">
    <source>
        <dbReference type="ARBA" id="ARBA00022553"/>
    </source>
</evidence>
<evidence type="ECO:0000313" key="14">
    <source>
        <dbReference type="EMBL" id="MBD8034564.1"/>
    </source>
</evidence>
<dbReference type="CDD" id="cd00130">
    <property type="entry name" value="PAS"/>
    <property type="match status" value="1"/>
</dbReference>
<keyword evidence="4" id="KW-0808">Transferase</keyword>
<keyword evidence="7 14" id="KW-0418">Kinase</keyword>
<dbReference type="InterPro" id="IPR013767">
    <property type="entry name" value="PAS_fold"/>
</dbReference>
<dbReference type="InterPro" id="IPR035965">
    <property type="entry name" value="PAS-like_dom_sf"/>
</dbReference>
<dbReference type="Proteomes" id="UP000600565">
    <property type="component" value="Unassembled WGS sequence"/>
</dbReference>
<evidence type="ECO:0000256" key="12">
    <source>
        <dbReference type="SAM" id="Phobius"/>
    </source>
</evidence>
<keyword evidence="5 12" id="KW-0812">Transmembrane</keyword>
<evidence type="ECO:0000256" key="11">
    <source>
        <dbReference type="ARBA" id="ARBA00023136"/>
    </source>
</evidence>
<dbReference type="InterPro" id="IPR000014">
    <property type="entry name" value="PAS"/>
</dbReference>
<dbReference type="InterPro" id="IPR033463">
    <property type="entry name" value="sCache_3"/>
</dbReference>
<feature type="transmembrane region" description="Helical" evidence="12">
    <location>
        <begin position="173"/>
        <end position="191"/>
    </location>
</feature>
<keyword evidence="15" id="KW-1185">Reference proteome</keyword>
<evidence type="ECO:0000256" key="4">
    <source>
        <dbReference type="ARBA" id="ARBA00022679"/>
    </source>
</evidence>
<evidence type="ECO:0000313" key="15">
    <source>
        <dbReference type="Proteomes" id="UP000600565"/>
    </source>
</evidence>
<evidence type="ECO:0000256" key="5">
    <source>
        <dbReference type="ARBA" id="ARBA00022692"/>
    </source>
</evidence>
<evidence type="ECO:0000256" key="7">
    <source>
        <dbReference type="ARBA" id="ARBA00022777"/>
    </source>
</evidence>
<dbReference type="SMART" id="SM00091">
    <property type="entry name" value="PAS"/>
    <property type="match status" value="1"/>
</dbReference>
<gene>
    <name evidence="14" type="ORF">H9632_15955</name>
</gene>
<feature type="domain" description="Histidine kinase" evidence="13">
    <location>
        <begin position="421"/>
        <end position="527"/>
    </location>
</feature>
<proteinExistence type="predicted"/>
<dbReference type="PANTHER" id="PTHR43547:SF3">
    <property type="entry name" value="SENSOR PROTEIN CITS"/>
    <property type="match status" value="1"/>
</dbReference>
<dbReference type="Pfam" id="PF00989">
    <property type="entry name" value="PAS"/>
    <property type="match status" value="1"/>
</dbReference>
<evidence type="ECO:0000256" key="2">
    <source>
        <dbReference type="ARBA" id="ARBA00022475"/>
    </source>
</evidence>
<reference evidence="14 15" key="1">
    <citation type="submission" date="2020-08" db="EMBL/GenBank/DDBJ databases">
        <title>A Genomic Blueprint of the Chicken Gut Microbiome.</title>
        <authorList>
            <person name="Gilroy R."/>
            <person name="Ravi A."/>
            <person name="Getino M."/>
            <person name="Pursley I."/>
            <person name="Horton D.L."/>
            <person name="Alikhan N.-F."/>
            <person name="Baker D."/>
            <person name="Gharbi K."/>
            <person name="Hall N."/>
            <person name="Watson M."/>
            <person name="Adriaenssens E.M."/>
            <person name="Foster-Nyarko E."/>
            <person name="Jarju S."/>
            <person name="Secka A."/>
            <person name="Antonio M."/>
            <person name="Oren A."/>
            <person name="Chaudhuri R."/>
            <person name="La Ragione R.M."/>
            <person name="Hildebrand F."/>
            <person name="Pallen M.J."/>
        </authorList>
    </citation>
    <scope>NUCLEOTIDE SEQUENCE [LARGE SCALE GENOMIC DNA]</scope>
    <source>
        <strain evidence="14 15">Sa1YVA6</strain>
    </source>
</reference>
<evidence type="ECO:0000259" key="13">
    <source>
        <dbReference type="PROSITE" id="PS50109"/>
    </source>
</evidence>
<dbReference type="Gene3D" id="3.30.565.10">
    <property type="entry name" value="Histidine kinase-like ATPase, C-terminal domain"/>
    <property type="match status" value="1"/>
</dbReference>
<dbReference type="SUPFAM" id="SSF55785">
    <property type="entry name" value="PYP-like sensor domain (PAS domain)"/>
    <property type="match status" value="1"/>
</dbReference>
<dbReference type="InterPro" id="IPR029151">
    <property type="entry name" value="Sensor-like_sf"/>
</dbReference>
<dbReference type="RefSeq" id="WP_191705062.1">
    <property type="nucleotide sequence ID" value="NZ_JACSPW010000018.1"/>
</dbReference>
<dbReference type="InterPro" id="IPR005467">
    <property type="entry name" value="His_kinase_dom"/>
</dbReference>
<feature type="transmembrane region" description="Helical" evidence="12">
    <location>
        <begin position="13"/>
        <end position="33"/>
    </location>
</feature>
<dbReference type="PANTHER" id="PTHR43547">
    <property type="entry name" value="TWO-COMPONENT HISTIDINE KINASE"/>
    <property type="match status" value="1"/>
</dbReference>
<dbReference type="Pfam" id="PF14689">
    <property type="entry name" value="SPOB_a"/>
    <property type="match status" value="1"/>
</dbReference>
<name>A0ABR8XRJ6_9BACL</name>
<dbReference type="Pfam" id="PF17203">
    <property type="entry name" value="sCache_3_2"/>
    <property type="match status" value="1"/>
</dbReference>
<keyword evidence="6" id="KW-0547">Nucleotide-binding</keyword>
<dbReference type="InterPro" id="IPR036890">
    <property type="entry name" value="HATPase_C_sf"/>
</dbReference>
<keyword evidence="11 12" id="KW-0472">Membrane</keyword>
<keyword evidence="3" id="KW-0597">Phosphoprotein</keyword>
<dbReference type="InterPro" id="IPR039506">
    <property type="entry name" value="SPOB_a"/>
</dbReference>
<evidence type="ECO:0000256" key="8">
    <source>
        <dbReference type="ARBA" id="ARBA00022840"/>
    </source>
</evidence>
<comment type="caution">
    <text evidence="14">The sequence shown here is derived from an EMBL/GenBank/DDBJ whole genome shotgun (WGS) entry which is preliminary data.</text>
</comment>
<evidence type="ECO:0000256" key="6">
    <source>
        <dbReference type="ARBA" id="ARBA00022741"/>
    </source>
</evidence>
<keyword evidence="8" id="KW-0067">ATP-binding</keyword>
<dbReference type="Gene3D" id="1.10.287.130">
    <property type="match status" value="1"/>
</dbReference>
<evidence type="ECO:0000256" key="9">
    <source>
        <dbReference type="ARBA" id="ARBA00022989"/>
    </source>
</evidence>
<dbReference type="SMART" id="SM00387">
    <property type="entry name" value="HATPase_c"/>
    <property type="match status" value="1"/>
</dbReference>
<evidence type="ECO:0000256" key="1">
    <source>
        <dbReference type="ARBA" id="ARBA00004651"/>
    </source>
</evidence>
<accession>A0ABR8XRJ6</accession>
<keyword evidence="10" id="KW-0902">Two-component regulatory system</keyword>
<dbReference type="Gene3D" id="3.30.450.20">
    <property type="entry name" value="PAS domain"/>
    <property type="match status" value="2"/>
</dbReference>
<comment type="subcellular location">
    <subcellularLocation>
        <location evidence="1">Cell membrane</location>
        <topology evidence="1">Multi-pass membrane protein</topology>
    </subcellularLocation>
</comment>
<keyword evidence="2" id="KW-1003">Cell membrane</keyword>
<keyword evidence="9 12" id="KW-1133">Transmembrane helix</keyword>
<dbReference type="Pfam" id="PF02518">
    <property type="entry name" value="HATPase_c"/>
    <property type="match status" value="1"/>
</dbReference>